<comment type="caution">
    <text evidence="1">The sequence shown here is derived from an EMBL/GenBank/DDBJ whole genome shotgun (WGS) entry which is preliminary data.</text>
</comment>
<dbReference type="EMBL" id="MU277297">
    <property type="protein sequence ID" value="KAI0055328.1"/>
    <property type="molecule type" value="Genomic_DNA"/>
</dbReference>
<proteinExistence type="predicted"/>
<reference evidence="1" key="1">
    <citation type="submission" date="2021-03" db="EMBL/GenBank/DDBJ databases">
        <authorList>
            <consortium name="DOE Joint Genome Institute"/>
            <person name="Ahrendt S."/>
            <person name="Looney B.P."/>
            <person name="Miyauchi S."/>
            <person name="Morin E."/>
            <person name="Drula E."/>
            <person name="Courty P.E."/>
            <person name="Chicoki N."/>
            <person name="Fauchery L."/>
            <person name="Kohler A."/>
            <person name="Kuo A."/>
            <person name="Labutti K."/>
            <person name="Pangilinan J."/>
            <person name="Lipzen A."/>
            <person name="Riley R."/>
            <person name="Andreopoulos W."/>
            <person name="He G."/>
            <person name="Johnson J."/>
            <person name="Barry K.W."/>
            <person name="Grigoriev I.V."/>
            <person name="Nagy L."/>
            <person name="Hibbett D."/>
            <person name="Henrissat B."/>
            <person name="Matheny P.B."/>
            <person name="Labbe J."/>
            <person name="Martin F."/>
        </authorList>
    </citation>
    <scope>NUCLEOTIDE SEQUENCE</scope>
    <source>
        <strain evidence="1">HHB10654</strain>
    </source>
</reference>
<evidence type="ECO:0000313" key="1">
    <source>
        <dbReference type="EMBL" id="KAI0055328.1"/>
    </source>
</evidence>
<evidence type="ECO:0000313" key="2">
    <source>
        <dbReference type="Proteomes" id="UP000814140"/>
    </source>
</evidence>
<reference evidence="1" key="2">
    <citation type="journal article" date="2022" name="New Phytol.">
        <title>Evolutionary transition to the ectomycorrhizal habit in the genomes of a hyperdiverse lineage of mushroom-forming fungi.</title>
        <authorList>
            <person name="Looney B."/>
            <person name="Miyauchi S."/>
            <person name="Morin E."/>
            <person name="Drula E."/>
            <person name="Courty P.E."/>
            <person name="Kohler A."/>
            <person name="Kuo A."/>
            <person name="LaButti K."/>
            <person name="Pangilinan J."/>
            <person name="Lipzen A."/>
            <person name="Riley R."/>
            <person name="Andreopoulos W."/>
            <person name="He G."/>
            <person name="Johnson J."/>
            <person name="Nolan M."/>
            <person name="Tritt A."/>
            <person name="Barry K.W."/>
            <person name="Grigoriev I.V."/>
            <person name="Nagy L.G."/>
            <person name="Hibbett D."/>
            <person name="Henrissat B."/>
            <person name="Matheny P.B."/>
            <person name="Labbe J."/>
            <person name="Martin F.M."/>
        </authorList>
    </citation>
    <scope>NUCLEOTIDE SEQUENCE</scope>
    <source>
        <strain evidence="1">HHB10654</strain>
    </source>
</reference>
<name>A0ACB8SHG8_9AGAM</name>
<gene>
    <name evidence="1" type="ORF">BV25DRAFT_226688</name>
</gene>
<keyword evidence="2" id="KW-1185">Reference proteome</keyword>
<protein>
    <submittedName>
        <fullName evidence="1">Uncharacterized protein</fullName>
    </submittedName>
</protein>
<organism evidence="1 2">
    <name type="scientific">Artomyces pyxidatus</name>
    <dbReference type="NCBI Taxonomy" id="48021"/>
    <lineage>
        <taxon>Eukaryota</taxon>
        <taxon>Fungi</taxon>
        <taxon>Dikarya</taxon>
        <taxon>Basidiomycota</taxon>
        <taxon>Agaricomycotina</taxon>
        <taxon>Agaricomycetes</taxon>
        <taxon>Russulales</taxon>
        <taxon>Auriscalpiaceae</taxon>
        <taxon>Artomyces</taxon>
    </lineage>
</organism>
<sequence length="556" mass="62951">MSTTSQLGNILDSALKDGIVSQSRNELLHELSSLHALKSVIESRINALAPVSRLLPEILAHIFSFLEEQLPIPTSSSRYEWDDRIQRTIEQNLGWIKVTHVCRYWRQVALAHPRLWRNVSFGISEQWTKELLNRSGACPITVDLSNTVPQYAWVPLLAEHLSHTQVLRLDKHFPLTELALLSLPAPVLEEFLWLYSSGLFYSPSMFHISKPTTVTLPSPLFSDCAPRLRSIILRGWDNIPWASEQFARLTRLEIHGSEDNPDGSRRLDGPLPREDIATALRSLRNVETLILHWSLPSDQRAFGGLRPIKLPRLTHLSVVDKCPSVILLLQNLVIRAVASTDITISAYSEMDDDDCRSMASLLFAPLRHPLTLRTVEYSTGTEDSILKAWAFSVVGADSADFLANGPHPPYLSLRCPLRANLLFVALPLDGVRVFSIGHTEETWTAQDWRTRLGRCRELEHVLVVSPRSAATLVRALSARLARRAPRPDRGVMFPKLRSIEYASRNRDPAVISVDKMHMAREERGLNRVEVVDLSGPKPWSWIERHKPTREERRSTS</sequence>
<dbReference type="Proteomes" id="UP000814140">
    <property type="component" value="Unassembled WGS sequence"/>
</dbReference>
<accession>A0ACB8SHG8</accession>